<sequence length="270" mass="29664">MSKASFVNFNDKTIWITGASSGIGKAMALRFSRLGANLILSSRDSTALQLVKSSCDHPDKVFVLEMDLLKAGDMKQLVVKAMSFFGAIDILINNAGISQRSLASKTLLEVDRKIFDINYFGTIALTKALLPFFIDKKQGHIVTITSVVGKIGTPWRSSYSASKHALHGFFDSIRAELFKDNIDITLICPGFVKTNVSINALTADGKEQGTMDEATAKGLNPDLFAKKAIRSIYKKRQEVVIGGALEVFAIYVKRYFPLLLSKMLTKVKVT</sequence>
<dbReference type="PANTHER" id="PTHR44196:SF1">
    <property type="entry name" value="DEHYDROGENASE_REDUCTASE SDR FAMILY MEMBER 7B"/>
    <property type="match status" value="1"/>
</dbReference>
<keyword evidence="2" id="KW-0560">Oxidoreductase</keyword>
<dbReference type="NCBIfam" id="NF004825">
    <property type="entry name" value="PRK06181.1"/>
    <property type="match status" value="1"/>
</dbReference>
<dbReference type="InterPro" id="IPR036291">
    <property type="entry name" value="NAD(P)-bd_dom_sf"/>
</dbReference>
<dbReference type="InterPro" id="IPR002347">
    <property type="entry name" value="SDR_fam"/>
</dbReference>
<dbReference type="Gene3D" id="3.40.50.720">
    <property type="entry name" value="NAD(P)-binding Rossmann-like Domain"/>
    <property type="match status" value="1"/>
</dbReference>
<gene>
    <name evidence="4" type="ORF">AABB81_12185</name>
</gene>
<dbReference type="SUPFAM" id="SSF51735">
    <property type="entry name" value="NAD(P)-binding Rossmann-fold domains"/>
    <property type="match status" value="1"/>
</dbReference>
<organism evidence="4 5">
    <name type="scientific">Lutimonas vermicola</name>
    <dbReference type="NCBI Taxonomy" id="414288"/>
    <lineage>
        <taxon>Bacteria</taxon>
        <taxon>Pseudomonadati</taxon>
        <taxon>Bacteroidota</taxon>
        <taxon>Flavobacteriia</taxon>
        <taxon>Flavobacteriales</taxon>
        <taxon>Flavobacteriaceae</taxon>
        <taxon>Lutimonas</taxon>
    </lineage>
</organism>
<dbReference type="InterPro" id="IPR020904">
    <property type="entry name" value="Sc_DH/Rdtase_CS"/>
</dbReference>
<keyword evidence="5" id="KW-1185">Reference proteome</keyword>
<accession>A0ABU9L3H2</accession>
<dbReference type="PRINTS" id="PR00081">
    <property type="entry name" value="GDHRDH"/>
</dbReference>
<proteinExistence type="inferred from homology"/>
<dbReference type="Proteomes" id="UP001474120">
    <property type="component" value="Unassembled WGS sequence"/>
</dbReference>
<evidence type="ECO:0000256" key="3">
    <source>
        <dbReference type="RuleBase" id="RU000363"/>
    </source>
</evidence>
<evidence type="ECO:0000256" key="2">
    <source>
        <dbReference type="ARBA" id="ARBA00023002"/>
    </source>
</evidence>
<evidence type="ECO:0000313" key="5">
    <source>
        <dbReference type="Proteomes" id="UP001474120"/>
    </source>
</evidence>
<reference evidence="4 5" key="1">
    <citation type="submission" date="2024-04" db="EMBL/GenBank/DDBJ databases">
        <title>whole genome sequencing of Lutimonas vermicola strain IMCC1616.</title>
        <authorList>
            <person name="Bae S.S."/>
        </authorList>
    </citation>
    <scope>NUCLEOTIDE SEQUENCE [LARGE SCALE GENOMIC DNA]</scope>
    <source>
        <strain evidence="4 5">IMCC1616</strain>
    </source>
</reference>
<dbReference type="PANTHER" id="PTHR44196">
    <property type="entry name" value="DEHYDROGENASE/REDUCTASE SDR FAMILY MEMBER 7B"/>
    <property type="match status" value="1"/>
</dbReference>
<name>A0ABU9L3H2_9FLAO</name>
<comment type="similarity">
    <text evidence="1 3">Belongs to the short-chain dehydrogenases/reductases (SDR) family.</text>
</comment>
<dbReference type="CDD" id="cd05332">
    <property type="entry name" value="11beta-HSD1_like_SDR_c"/>
    <property type="match status" value="1"/>
</dbReference>
<dbReference type="RefSeq" id="WP_342160825.1">
    <property type="nucleotide sequence ID" value="NZ_JBCDNA010000003.1"/>
</dbReference>
<dbReference type="Pfam" id="PF00106">
    <property type="entry name" value="adh_short"/>
    <property type="match status" value="1"/>
</dbReference>
<evidence type="ECO:0000313" key="4">
    <source>
        <dbReference type="EMBL" id="MEL4456658.1"/>
    </source>
</evidence>
<dbReference type="PROSITE" id="PS00061">
    <property type="entry name" value="ADH_SHORT"/>
    <property type="match status" value="1"/>
</dbReference>
<evidence type="ECO:0000256" key="1">
    <source>
        <dbReference type="ARBA" id="ARBA00006484"/>
    </source>
</evidence>
<dbReference type="EMBL" id="JBCDNA010000003">
    <property type="protein sequence ID" value="MEL4456658.1"/>
    <property type="molecule type" value="Genomic_DNA"/>
</dbReference>
<comment type="caution">
    <text evidence="4">The sequence shown here is derived from an EMBL/GenBank/DDBJ whole genome shotgun (WGS) entry which is preliminary data.</text>
</comment>
<protein>
    <submittedName>
        <fullName evidence="4">SDR family oxidoreductase</fullName>
    </submittedName>
</protein>
<dbReference type="PRINTS" id="PR00080">
    <property type="entry name" value="SDRFAMILY"/>
</dbReference>